<evidence type="ECO:0000256" key="9">
    <source>
        <dbReference type="ARBA" id="ARBA00022989"/>
    </source>
</evidence>
<proteinExistence type="inferred from homology"/>
<evidence type="ECO:0000313" key="18">
    <source>
        <dbReference type="Proteomes" id="UP001367508"/>
    </source>
</evidence>
<keyword evidence="4 16" id="KW-0328">Glycosyltransferase</keyword>
<comment type="pathway">
    <text evidence="2 16">Protein modification; protein glycosylation.</text>
</comment>
<dbReference type="InterPro" id="IPR052261">
    <property type="entry name" value="Glycosyltransferase_13"/>
</dbReference>
<gene>
    <name evidence="17" type="ORF">VNO77_11769</name>
</gene>
<dbReference type="PANTHER" id="PTHR10468:SF0">
    <property type="entry name" value="ALPHA-1,3-MANNOSYL-GLYCOPROTEIN 2-BETA-N-ACETYLGLUCOSAMINYLTRANSFERASE"/>
    <property type="match status" value="1"/>
</dbReference>
<comment type="cofactor">
    <cofactor evidence="16">
        <name>Mn(2+)</name>
        <dbReference type="ChEBI" id="CHEBI:29035"/>
    </cofactor>
    <text evidence="16">The cofactor is mostly bound to the substrate.</text>
</comment>
<keyword evidence="5" id="KW-0808">Transferase</keyword>
<evidence type="ECO:0000313" key="17">
    <source>
        <dbReference type="EMBL" id="KAK7351963.1"/>
    </source>
</evidence>
<comment type="caution">
    <text evidence="17">The sequence shown here is derived from an EMBL/GenBank/DDBJ whole genome shotgun (WGS) entry which is preliminary data.</text>
</comment>
<dbReference type="GO" id="GO:0030145">
    <property type="term" value="F:manganese ion binding"/>
    <property type="evidence" value="ECO:0007669"/>
    <property type="project" value="UniProtKB-UniRule"/>
</dbReference>
<keyword evidence="18" id="KW-1185">Reference proteome</keyword>
<dbReference type="AlphaFoldDB" id="A0AAN9R2U2"/>
<keyword evidence="11" id="KW-0472">Membrane</keyword>
<evidence type="ECO:0000256" key="13">
    <source>
        <dbReference type="ARBA" id="ARBA00038949"/>
    </source>
</evidence>
<comment type="function">
    <text evidence="16">Initiates complex N-linked carbohydrate formation. Essential for the conversion of high-mannose to hybrid and complex N-glycans.</text>
</comment>
<dbReference type="GO" id="GO:0000139">
    <property type="term" value="C:Golgi membrane"/>
    <property type="evidence" value="ECO:0007669"/>
    <property type="project" value="UniProtKB-SubCell"/>
</dbReference>
<evidence type="ECO:0000256" key="15">
    <source>
        <dbReference type="ARBA" id="ARBA00049421"/>
    </source>
</evidence>
<keyword evidence="9" id="KW-1133">Transmembrane helix</keyword>
<protein>
    <recommendedName>
        <fullName evidence="13 16">Alpha-1,3-mannosyl-glycoprotein 2-beta-N-acetylglucosaminyltransferase</fullName>
        <shortName evidence="16">GNT-I</shortName>
        <shortName evidence="16">GlcNAc-T I</shortName>
        <ecNumber evidence="13 16">2.4.1.101</ecNumber>
    </recommendedName>
    <alternativeName>
        <fullName evidence="14 16">N-glycosyl-oligosaccharide-glycoprotein N-acetylglucosaminyltransferase I</fullName>
    </alternativeName>
</protein>
<keyword evidence="12 16" id="KW-0464">Manganese</keyword>
<evidence type="ECO:0000256" key="11">
    <source>
        <dbReference type="ARBA" id="ARBA00023136"/>
    </source>
</evidence>
<keyword evidence="8 16" id="KW-0735">Signal-anchor</keyword>
<dbReference type="EMBL" id="JAYMYQ010000002">
    <property type="protein sequence ID" value="KAK7351963.1"/>
    <property type="molecule type" value="Genomic_DNA"/>
</dbReference>
<dbReference type="Gene3D" id="3.10.180.20">
    <property type="entry name" value="N-Acetylglucosaminyltransferase I, Domain 2"/>
    <property type="match status" value="1"/>
</dbReference>
<sequence length="145" mass="16854">MLSAHRREALPVHSPYFGSSLGQFFKQYLEPIKLNEVQVDWKSMDLSYLLEDKYSIHFANIVKKAKPVYGADIVLKAYNVNGDVRVNYKDQSDFENIARQFGIFQEWKDGVPRTAYKGVVVFRYQTTQRIFLVGPESLKLLQIED</sequence>
<dbReference type="SUPFAM" id="SSF53448">
    <property type="entry name" value="Nucleotide-diphospho-sugar transferases"/>
    <property type="match status" value="1"/>
</dbReference>
<evidence type="ECO:0000256" key="2">
    <source>
        <dbReference type="ARBA" id="ARBA00004922"/>
    </source>
</evidence>
<keyword evidence="7 16" id="KW-0479">Metal-binding</keyword>
<accession>A0AAN9R2U2</accession>
<keyword evidence="6" id="KW-0812">Transmembrane</keyword>
<dbReference type="FunFam" id="3.10.180.20:FF:000002">
    <property type="entry name" value="Alpha-1,3-mannosyl-glycoprotein 2-beta-N-acetylglucosaminyltransferase"/>
    <property type="match status" value="1"/>
</dbReference>
<evidence type="ECO:0000256" key="7">
    <source>
        <dbReference type="ARBA" id="ARBA00022723"/>
    </source>
</evidence>
<evidence type="ECO:0000256" key="6">
    <source>
        <dbReference type="ARBA" id="ARBA00022692"/>
    </source>
</evidence>
<evidence type="ECO:0000256" key="14">
    <source>
        <dbReference type="ARBA" id="ARBA00041712"/>
    </source>
</evidence>
<dbReference type="GO" id="GO:0003827">
    <property type="term" value="F:alpha-1,3-mannosylglycoprotein 2-beta-N-acetylglucosaminyltransferase activity"/>
    <property type="evidence" value="ECO:0007669"/>
    <property type="project" value="UniProtKB-UniRule"/>
</dbReference>
<comment type="catalytic activity">
    <reaction evidence="15 16">
        <text>N(4)-(alpha-D-Man-(1-&gt;3)-[alpha-D-Man-(1-&gt;3)-[alpha-D-Man-(1-&gt;6)]-alpha-D-Man-(1-&gt;6)]-beta-D-Man-(1-&gt;4)-beta-D-GlcNAc-(1-&gt;4)-beta-D-GlcNAc)-L-asparaginyl-[protein] (N-glucan mannose isomer 5A1,2) + UDP-N-acetyl-alpha-D-glucosamine = N(4)-{beta-D-GlcNAc-(1-&gt;2)-alpha-D-Man-(1-&gt;3)-[alpha-D-Man-(1-&gt;3)-[alpha-D-Man-(1-&gt;6)]-alpha-D-Man-(1-&gt;6)]-beta-D-Man-(1-&gt;4)-beta-D-GlcNAc-(1-&gt;4)-beta-D-GlcNAc}-L-asparaginyl-[protein] + UDP + H(+)</text>
        <dbReference type="Rhea" id="RHEA:11456"/>
        <dbReference type="Rhea" id="RHEA-COMP:14367"/>
        <dbReference type="Rhea" id="RHEA-COMP:14368"/>
        <dbReference type="ChEBI" id="CHEBI:15378"/>
        <dbReference type="ChEBI" id="CHEBI:57705"/>
        <dbReference type="ChEBI" id="CHEBI:58223"/>
        <dbReference type="ChEBI" id="CHEBI:59087"/>
        <dbReference type="ChEBI" id="CHEBI:60625"/>
        <dbReference type="EC" id="2.4.1.101"/>
    </reaction>
</comment>
<comment type="subcellular location">
    <subcellularLocation>
        <location evidence="1 16">Golgi apparatus membrane</location>
        <topology evidence="1 16">Single-pass type II membrane protein</topology>
    </subcellularLocation>
</comment>
<organism evidence="17 18">
    <name type="scientific">Canavalia gladiata</name>
    <name type="common">Sword bean</name>
    <name type="synonym">Dolichos gladiatus</name>
    <dbReference type="NCBI Taxonomy" id="3824"/>
    <lineage>
        <taxon>Eukaryota</taxon>
        <taxon>Viridiplantae</taxon>
        <taxon>Streptophyta</taxon>
        <taxon>Embryophyta</taxon>
        <taxon>Tracheophyta</taxon>
        <taxon>Spermatophyta</taxon>
        <taxon>Magnoliopsida</taxon>
        <taxon>eudicotyledons</taxon>
        <taxon>Gunneridae</taxon>
        <taxon>Pentapetalae</taxon>
        <taxon>rosids</taxon>
        <taxon>fabids</taxon>
        <taxon>Fabales</taxon>
        <taxon>Fabaceae</taxon>
        <taxon>Papilionoideae</taxon>
        <taxon>50 kb inversion clade</taxon>
        <taxon>NPAAA clade</taxon>
        <taxon>indigoferoid/millettioid clade</taxon>
        <taxon>Phaseoleae</taxon>
        <taxon>Canavalia</taxon>
    </lineage>
</organism>
<reference evidence="17 18" key="1">
    <citation type="submission" date="2024-01" db="EMBL/GenBank/DDBJ databases">
        <title>The genomes of 5 underutilized Papilionoideae crops provide insights into root nodulation and disease resistanc.</title>
        <authorList>
            <person name="Jiang F."/>
        </authorList>
    </citation>
    <scope>NUCLEOTIDE SEQUENCE [LARGE SCALE GENOMIC DNA]</scope>
    <source>
        <strain evidence="17">LVBAO_FW01</strain>
        <tissue evidence="17">Leaves</tissue>
    </source>
</reference>
<dbReference type="EC" id="2.4.1.101" evidence="13 16"/>
<dbReference type="Proteomes" id="UP001367508">
    <property type="component" value="Unassembled WGS sequence"/>
</dbReference>
<dbReference type="Pfam" id="PF03071">
    <property type="entry name" value="GNT-I"/>
    <property type="match status" value="1"/>
</dbReference>
<evidence type="ECO:0000256" key="5">
    <source>
        <dbReference type="ARBA" id="ARBA00022679"/>
    </source>
</evidence>
<name>A0AAN9R2U2_CANGL</name>
<evidence type="ECO:0000256" key="16">
    <source>
        <dbReference type="RuleBase" id="RU368119"/>
    </source>
</evidence>
<dbReference type="InterPro" id="IPR029044">
    <property type="entry name" value="Nucleotide-diphossugar_trans"/>
</dbReference>
<evidence type="ECO:0000256" key="1">
    <source>
        <dbReference type="ARBA" id="ARBA00004323"/>
    </source>
</evidence>
<dbReference type="InterPro" id="IPR004139">
    <property type="entry name" value="Glyco_trans_13"/>
</dbReference>
<dbReference type="PANTHER" id="PTHR10468">
    <property type="entry name" value="PROTEIN O-LINKED-MANNOSE BETA-1,2-N-ACETYLGLUCOSAMINYLTRANSFERASE 1/ALPHA-1,3-MANNOSYL-GLYCOPROTEIN 2-BETA-N-ACETYLGLUCOSAMINYLTRANSFERASE"/>
    <property type="match status" value="1"/>
</dbReference>
<evidence type="ECO:0000256" key="10">
    <source>
        <dbReference type="ARBA" id="ARBA00023034"/>
    </source>
</evidence>
<keyword evidence="10 16" id="KW-0333">Golgi apparatus</keyword>
<evidence type="ECO:0000256" key="4">
    <source>
        <dbReference type="ARBA" id="ARBA00022676"/>
    </source>
</evidence>
<evidence type="ECO:0000256" key="3">
    <source>
        <dbReference type="ARBA" id="ARBA00006492"/>
    </source>
</evidence>
<comment type="similarity">
    <text evidence="3 16">Belongs to the glycosyltransferase 13 family.</text>
</comment>
<evidence type="ECO:0000256" key="12">
    <source>
        <dbReference type="ARBA" id="ARBA00023211"/>
    </source>
</evidence>
<evidence type="ECO:0000256" key="8">
    <source>
        <dbReference type="ARBA" id="ARBA00022968"/>
    </source>
</evidence>